<accession>A0A1S7DRS2</accession>
<dbReference type="EMBL" id="CP011859">
    <property type="protein sequence ID" value="AQY21820.1"/>
    <property type="molecule type" value="Genomic_DNA"/>
</dbReference>
<evidence type="ECO:0000313" key="1">
    <source>
        <dbReference type="EMBL" id="AQY21820.1"/>
    </source>
</evidence>
<reference evidence="1 2" key="1">
    <citation type="submission" date="2015-06" db="EMBL/GenBank/DDBJ databases">
        <title>R. anatipestifer strain HXb2 is the most virulent strain so far, and the genome sequence would help us uncover the pathogenesis.</title>
        <authorList>
            <person name="Hu Q."/>
            <person name="Qi J."/>
            <person name="Bo H."/>
            <person name="Liu G."/>
            <person name="Tao M."/>
            <person name="Ding Y."/>
            <person name="Xue Y."/>
        </authorList>
    </citation>
    <scope>NUCLEOTIDE SEQUENCE [LARGE SCALE GENOMIC DNA]</scope>
    <source>
        <strain evidence="1 2">HXb2</strain>
    </source>
</reference>
<name>A0A1S7DRS2_RIEAN</name>
<dbReference type="Proteomes" id="UP000189883">
    <property type="component" value="Chromosome"/>
</dbReference>
<gene>
    <name evidence="1" type="ORF">AB406_0864</name>
</gene>
<dbReference type="AlphaFoldDB" id="A0A1S7DRS2"/>
<protein>
    <submittedName>
        <fullName evidence="1">Uncharacterized protein</fullName>
    </submittedName>
</protein>
<proteinExistence type="predicted"/>
<organism evidence="1 2">
    <name type="scientific">Riemerella anatipestifer</name>
    <name type="common">Moraxella anatipestifer</name>
    <dbReference type="NCBI Taxonomy" id="34085"/>
    <lineage>
        <taxon>Bacteria</taxon>
        <taxon>Pseudomonadati</taxon>
        <taxon>Bacteroidota</taxon>
        <taxon>Flavobacteriia</taxon>
        <taxon>Flavobacteriales</taxon>
        <taxon>Weeksellaceae</taxon>
        <taxon>Riemerella</taxon>
    </lineage>
</organism>
<sequence>MILILIVNSCRQELIIYNVDDTAQKSDFFLNAESKLSNVRGGDRWLKILKEENEKKGFVAKLKDTKAVPVWDKVIIDKVPKNMGLGVFGDSDNIVNSEQRIIIPLTQDGFFMSSYIVASINRNNEITYLENMDNSTLYGMVYNKSISKDIRENIMANIIFINNRAFGFKKFINVPGDLFSDIPLDSTKTTKTIKLVEDDSNKNITPNSMLELMCLIYEIDDPNCSCHGTITSTKCFYIYVGGGGASSGEGSGGEGGRPGSGDSGGSGVSNNTPWYLMNPNINIYSYNTYPRAVFKAMTDYGIVLQKEHMDYMQSHPDVTNSILENLEYSNGHKAVFFYNFLREIWYKNPKPNSGILVNKFNSFYDKLFEINPTTTWFDFQNILLPYEDTNHSILSELLNDWNNPNIVKPTLRFKNNIKLNNIYNQAKTATNFQQYLKKFITDASVAHLMFDVGLVSNSNHLAETEPPSNYWIKIIFNRDKDWENIPKIIILDTFMHEMIHAEIYRKLLSLGSTHGNIDVNKITSDLLHHNYPGLFDYYVRYTKDDAAAQHNMMGKHYVEIMVNFLKQVYGNKYSDIEYKTVVWMGLKDTRAWNLLPKSERDLYETTWVENYWLWEK</sequence>
<evidence type="ECO:0000313" key="2">
    <source>
        <dbReference type="Proteomes" id="UP000189883"/>
    </source>
</evidence>